<sequence>MFGFGRESKKPPIDWLRLLALLEDDDQRAAVVRLFPDEGRESYLTALKRMDPQLAQDVTALGRQVFNSIKLAEYPTLAVAGMLNSGKTSLVASFLSPAGRARTLRGSGNGQGTHRFVLWLPSQWRQDAELWNLLLADFGDAVGHPPELLAETPEAAHAQYNNRIGDESAISVPLVATDDALNELGVGLLDCPDIVSDAAFGLGSPETRRELLGRASTFCSAFLVVSSAQSCRDVTLGDLLRIAADLMPGIPRLLAVNQIRPPQTPDEVLETFGPLAEKHGIDKIFAAYDFDVPASAPFIPKRDTGLTWEMSGEGAGGGGSGGGAADGQAEQLPIFFSLSQNADDNPPAEISDNRLLIHLPAQLDRSNASERFLSGRQQALRRVIWEQGYPAITKNVDESVERTQRARECLLKVATEVFTHTAPGGEIKELRMHQSERILRQLSESFCETAPWYARWGVRVNTFISGKVKGASDVIRRWAPSAIAQRFADEMREKLRRGEVGRLISAEQLSDRISAYGGPMVLSNWFDARGNEKDAKAWHAALGTAIERFEHDDFTVLDPKRLDDAVRQMWKEVPMSKKMVAGLTPLAASLAAFGSVMMLPIDGGATVLAAASIPELFAAAGLTAMAAMWSGGQNTRMIGRQAASQQLADFHAVLCDTLGVARNKQSPDIRVGGAKLTLPQPTAPVKTSANGTIPLYRVGDSFVKELQAMLPR</sequence>
<proteinExistence type="predicted"/>
<accession>A0A5C6B7X9</accession>
<feature type="region of interest" description="Disordered" evidence="1">
    <location>
        <begin position="307"/>
        <end position="326"/>
    </location>
</feature>
<dbReference type="RefSeq" id="WP_146518050.1">
    <property type="nucleotide sequence ID" value="NZ_CP151726.1"/>
</dbReference>
<name>A0A5C6B7X9_9BACT</name>
<protein>
    <recommendedName>
        <fullName evidence="4">Dynamin family protein</fullName>
    </recommendedName>
</protein>
<dbReference type="EMBL" id="SJPN01000001">
    <property type="protein sequence ID" value="TWU07917.1"/>
    <property type="molecule type" value="Genomic_DNA"/>
</dbReference>
<keyword evidence="3" id="KW-1185">Reference proteome</keyword>
<comment type="caution">
    <text evidence="2">The sequence shown here is derived from an EMBL/GenBank/DDBJ whole genome shotgun (WGS) entry which is preliminary data.</text>
</comment>
<dbReference type="Proteomes" id="UP000320176">
    <property type="component" value="Unassembled WGS sequence"/>
</dbReference>
<evidence type="ECO:0000313" key="2">
    <source>
        <dbReference type="EMBL" id="TWU07917.1"/>
    </source>
</evidence>
<evidence type="ECO:0000256" key="1">
    <source>
        <dbReference type="SAM" id="MobiDB-lite"/>
    </source>
</evidence>
<gene>
    <name evidence="2" type="ORF">Pla52n_04940</name>
</gene>
<dbReference type="AlphaFoldDB" id="A0A5C6B7X9"/>
<dbReference type="OrthoDB" id="221622at2"/>
<organism evidence="2 3">
    <name type="scientific">Stieleria varia</name>
    <dbReference type="NCBI Taxonomy" id="2528005"/>
    <lineage>
        <taxon>Bacteria</taxon>
        <taxon>Pseudomonadati</taxon>
        <taxon>Planctomycetota</taxon>
        <taxon>Planctomycetia</taxon>
        <taxon>Pirellulales</taxon>
        <taxon>Pirellulaceae</taxon>
        <taxon>Stieleria</taxon>
    </lineage>
</organism>
<evidence type="ECO:0000313" key="3">
    <source>
        <dbReference type="Proteomes" id="UP000320176"/>
    </source>
</evidence>
<evidence type="ECO:0008006" key="4">
    <source>
        <dbReference type="Google" id="ProtNLM"/>
    </source>
</evidence>
<dbReference type="InterPro" id="IPR027417">
    <property type="entry name" value="P-loop_NTPase"/>
</dbReference>
<dbReference type="SUPFAM" id="SSF52540">
    <property type="entry name" value="P-loop containing nucleoside triphosphate hydrolases"/>
    <property type="match status" value="1"/>
</dbReference>
<reference evidence="2 3" key="1">
    <citation type="submission" date="2019-02" db="EMBL/GenBank/DDBJ databases">
        <title>Deep-cultivation of Planctomycetes and their phenomic and genomic characterization uncovers novel biology.</title>
        <authorList>
            <person name="Wiegand S."/>
            <person name="Jogler M."/>
            <person name="Boedeker C."/>
            <person name="Pinto D."/>
            <person name="Vollmers J."/>
            <person name="Rivas-Marin E."/>
            <person name="Kohn T."/>
            <person name="Peeters S.H."/>
            <person name="Heuer A."/>
            <person name="Rast P."/>
            <person name="Oberbeckmann S."/>
            <person name="Bunk B."/>
            <person name="Jeske O."/>
            <person name="Meyerdierks A."/>
            <person name="Storesund J.E."/>
            <person name="Kallscheuer N."/>
            <person name="Luecker S."/>
            <person name="Lage O.M."/>
            <person name="Pohl T."/>
            <person name="Merkel B.J."/>
            <person name="Hornburger P."/>
            <person name="Mueller R.-W."/>
            <person name="Bruemmer F."/>
            <person name="Labrenz M."/>
            <person name="Spormann A.M."/>
            <person name="Op Den Camp H."/>
            <person name="Overmann J."/>
            <person name="Amann R."/>
            <person name="Jetten M.S.M."/>
            <person name="Mascher T."/>
            <person name="Medema M.H."/>
            <person name="Devos D.P."/>
            <person name="Kaster A.-K."/>
            <person name="Ovreas L."/>
            <person name="Rohde M."/>
            <person name="Galperin M.Y."/>
            <person name="Jogler C."/>
        </authorList>
    </citation>
    <scope>NUCLEOTIDE SEQUENCE [LARGE SCALE GENOMIC DNA]</scope>
    <source>
        <strain evidence="2 3">Pla52n</strain>
    </source>
</reference>
<feature type="compositionally biased region" description="Gly residues" evidence="1">
    <location>
        <begin position="313"/>
        <end position="325"/>
    </location>
</feature>